<proteinExistence type="predicted"/>
<dbReference type="RefSeq" id="WP_005970926.1">
    <property type="nucleotide sequence ID" value="NZ_GG665893.1"/>
</dbReference>
<dbReference type="EMBL" id="ACJY01000027">
    <property type="protein sequence ID" value="EFE87683.1"/>
    <property type="molecule type" value="Genomic_DNA"/>
</dbReference>
<evidence type="ECO:0000313" key="1">
    <source>
        <dbReference type="EMBL" id="EFE87683.1"/>
    </source>
</evidence>
<dbReference type="STRING" id="546275.FUSPEROL_00285"/>
<dbReference type="AlphaFoldDB" id="D4CSC6"/>
<dbReference type="SUPFAM" id="SSF55785">
    <property type="entry name" value="PYP-like sensor domain (PAS domain)"/>
    <property type="match status" value="1"/>
</dbReference>
<accession>D4CSC6</accession>
<dbReference type="GeneID" id="78420868"/>
<organism evidence="1 2">
    <name type="scientific">Fusobacterium periodonticum ATCC 33693</name>
    <dbReference type="NCBI Taxonomy" id="546275"/>
    <lineage>
        <taxon>Bacteria</taxon>
        <taxon>Fusobacteriati</taxon>
        <taxon>Fusobacteriota</taxon>
        <taxon>Fusobacteriia</taxon>
        <taxon>Fusobacteriales</taxon>
        <taxon>Fusobacteriaceae</taxon>
        <taxon>Fusobacterium</taxon>
    </lineage>
</organism>
<reference evidence="1 2" key="1">
    <citation type="submission" date="2010-02" db="EMBL/GenBank/DDBJ databases">
        <authorList>
            <person name="Weinstock G."/>
            <person name="Sodergren E."/>
            <person name="Clifton S."/>
            <person name="Fulton L."/>
            <person name="Fulton B."/>
            <person name="Courtney L."/>
            <person name="Fronick C."/>
            <person name="Harrison M."/>
            <person name="Strong C."/>
            <person name="Farmer C."/>
            <person name="Delahaunty K."/>
            <person name="Markovic C."/>
            <person name="Hall O."/>
            <person name="Minx P."/>
            <person name="Tomlinson C."/>
            <person name="Mitreva M."/>
            <person name="Nelson J."/>
            <person name="Hou S."/>
            <person name="Wollam A."/>
            <person name="Pepin K.H."/>
            <person name="Johnson M."/>
            <person name="Bhonagiri V."/>
            <person name="Zhang X."/>
            <person name="Suruliraj S."/>
            <person name="Warren W."/>
            <person name="Chinwalla A."/>
            <person name="Mardis E.R."/>
            <person name="Wilson R.K."/>
        </authorList>
    </citation>
    <scope>NUCLEOTIDE SEQUENCE [LARGE SCALE GENOMIC DNA]</scope>
    <source>
        <strain evidence="1 2">ATCC 33693</strain>
    </source>
</reference>
<dbReference type="HOGENOM" id="CLU_203137_0_0_0"/>
<evidence type="ECO:0008006" key="3">
    <source>
        <dbReference type="Google" id="ProtNLM"/>
    </source>
</evidence>
<gene>
    <name evidence="1" type="ORF">FUSPEROL_00285</name>
</gene>
<comment type="caution">
    <text evidence="1">The sequence shown here is derived from an EMBL/GenBank/DDBJ whole genome shotgun (WGS) entry which is preliminary data.</text>
</comment>
<evidence type="ECO:0000313" key="2">
    <source>
        <dbReference type="Proteomes" id="UP000003748"/>
    </source>
</evidence>
<protein>
    <recommendedName>
        <fullName evidence="3">PAS domain-containing protein</fullName>
    </recommendedName>
</protein>
<sequence>MNQDIFVKLLEELLANIDEGIHYVNQENITQIYNDNMEKIEGMDAKVVLGKILEIFLKIFLKKKVPF</sequence>
<dbReference type="InterPro" id="IPR035965">
    <property type="entry name" value="PAS-like_dom_sf"/>
</dbReference>
<name>D4CSC6_9FUSO</name>
<dbReference type="Proteomes" id="UP000003748">
    <property type="component" value="Unassembled WGS sequence"/>
</dbReference>